<evidence type="ECO:0000313" key="3">
    <source>
        <dbReference type="Proteomes" id="UP001595907"/>
    </source>
</evidence>
<organism evidence="2 3">
    <name type="scientific">Ferruginibacter yonginensis</name>
    <dbReference type="NCBI Taxonomy" id="1310416"/>
    <lineage>
        <taxon>Bacteria</taxon>
        <taxon>Pseudomonadati</taxon>
        <taxon>Bacteroidota</taxon>
        <taxon>Chitinophagia</taxon>
        <taxon>Chitinophagales</taxon>
        <taxon>Chitinophagaceae</taxon>
        <taxon>Ferruginibacter</taxon>
    </lineage>
</organism>
<dbReference type="Proteomes" id="UP001595907">
    <property type="component" value="Unassembled WGS sequence"/>
</dbReference>
<accession>A0ABV8QST0</accession>
<evidence type="ECO:0000313" key="2">
    <source>
        <dbReference type="EMBL" id="MFC4263154.1"/>
    </source>
</evidence>
<proteinExistence type="predicted"/>
<sequence>MKKQVFLSVLAIIATVSTLFAQTGAPEQKAPNARAKETVLKLQADLGITNEQLASAYKVFEDFYTAQQNAMEELRSNGGDRAAMKAKRDELVDARDAKLKTILTEAQMKKWKENIEPSMRPQRKSE</sequence>
<keyword evidence="3" id="KW-1185">Reference proteome</keyword>
<evidence type="ECO:0000256" key="1">
    <source>
        <dbReference type="SAM" id="SignalP"/>
    </source>
</evidence>
<gene>
    <name evidence="2" type="ORF">ACFOWM_09710</name>
</gene>
<dbReference type="EMBL" id="JBHSCZ010000002">
    <property type="protein sequence ID" value="MFC4263154.1"/>
    <property type="molecule type" value="Genomic_DNA"/>
</dbReference>
<evidence type="ECO:0008006" key="4">
    <source>
        <dbReference type="Google" id="ProtNLM"/>
    </source>
</evidence>
<name>A0ABV8QST0_9BACT</name>
<dbReference type="RefSeq" id="WP_379709324.1">
    <property type="nucleotide sequence ID" value="NZ_JBHSCZ010000002.1"/>
</dbReference>
<feature type="signal peptide" evidence="1">
    <location>
        <begin position="1"/>
        <end position="21"/>
    </location>
</feature>
<feature type="chain" id="PRO_5046516872" description="LTXXQ motif family protein" evidence="1">
    <location>
        <begin position="22"/>
        <end position="126"/>
    </location>
</feature>
<keyword evidence="1" id="KW-0732">Signal</keyword>
<protein>
    <recommendedName>
        <fullName evidence="4">LTXXQ motif family protein</fullName>
    </recommendedName>
</protein>
<comment type="caution">
    <text evidence="2">The sequence shown here is derived from an EMBL/GenBank/DDBJ whole genome shotgun (WGS) entry which is preliminary data.</text>
</comment>
<reference evidence="3" key="1">
    <citation type="journal article" date="2019" name="Int. J. Syst. Evol. Microbiol.">
        <title>The Global Catalogue of Microorganisms (GCM) 10K type strain sequencing project: providing services to taxonomists for standard genome sequencing and annotation.</title>
        <authorList>
            <consortium name="The Broad Institute Genomics Platform"/>
            <consortium name="The Broad Institute Genome Sequencing Center for Infectious Disease"/>
            <person name="Wu L."/>
            <person name="Ma J."/>
        </authorList>
    </citation>
    <scope>NUCLEOTIDE SEQUENCE [LARGE SCALE GENOMIC DNA]</scope>
    <source>
        <strain evidence="3">CECT 8289</strain>
    </source>
</reference>